<dbReference type="UniPathway" id="UPA00051">
    <property type="reaction ID" value="UER00462"/>
</dbReference>
<dbReference type="InterPro" id="IPR018042">
    <property type="entry name" value="Aspartate_kinase_CS"/>
</dbReference>
<comment type="caution">
    <text evidence="21">The sequence shown here is derived from an EMBL/GenBank/DDBJ whole genome shotgun (WGS) entry which is preliminary data.</text>
</comment>
<evidence type="ECO:0000256" key="14">
    <source>
        <dbReference type="ARBA" id="ARBA00023154"/>
    </source>
</evidence>
<keyword evidence="13" id="KW-0220">Diaminopimelate biosynthesis</keyword>
<dbReference type="GO" id="GO:0009089">
    <property type="term" value="P:lysine biosynthetic process via diaminopimelate"/>
    <property type="evidence" value="ECO:0007669"/>
    <property type="project" value="UniProtKB-UniPathway"/>
</dbReference>
<dbReference type="NCBIfam" id="NF005155">
    <property type="entry name" value="PRK06635.1-4"/>
    <property type="match status" value="1"/>
</dbReference>
<evidence type="ECO:0000256" key="13">
    <source>
        <dbReference type="ARBA" id="ARBA00022915"/>
    </source>
</evidence>
<feature type="binding site" evidence="16">
    <location>
        <position position="188"/>
    </location>
    <ligand>
        <name>ATP</name>
        <dbReference type="ChEBI" id="CHEBI:30616"/>
    </ligand>
</feature>
<dbReference type="GO" id="GO:0005524">
    <property type="term" value="F:ATP binding"/>
    <property type="evidence" value="ECO:0007669"/>
    <property type="project" value="UniProtKB-KW"/>
</dbReference>
<evidence type="ECO:0000256" key="10">
    <source>
        <dbReference type="ARBA" id="ARBA00022741"/>
    </source>
</evidence>
<evidence type="ECO:0000256" key="2">
    <source>
        <dbReference type="ARBA" id="ARBA00004766"/>
    </source>
</evidence>
<dbReference type="InterPro" id="IPR045865">
    <property type="entry name" value="ACT-like_dom_sf"/>
</dbReference>
<dbReference type="InterPro" id="IPR054352">
    <property type="entry name" value="ACT_Aspartokinase"/>
</dbReference>
<feature type="domain" description="Aspartate/glutamate/uridylate kinase" evidence="19">
    <location>
        <begin position="9"/>
        <end position="233"/>
    </location>
</feature>
<evidence type="ECO:0000256" key="6">
    <source>
        <dbReference type="ARBA" id="ARBA00013059"/>
    </source>
</evidence>
<evidence type="ECO:0000256" key="11">
    <source>
        <dbReference type="ARBA" id="ARBA00022777"/>
    </source>
</evidence>
<keyword evidence="10 16" id="KW-0547">Nucleotide-binding</keyword>
<comment type="catalytic activity">
    <reaction evidence="15 17">
        <text>L-aspartate + ATP = 4-phospho-L-aspartate + ADP</text>
        <dbReference type="Rhea" id="RHEA:23776"/>
        <dbReference type="ChEBI" id="CHEBI:29991"/>
        <dbReference type="ChEBI" id="CHEBI:30616"/>
        <dbReference type="ChEBI" id="CHEBI:57535"/>
        <dbReference type="ChEBI" id="CHEBI:456216"/>
        <dbReference type="EC" id="2.7.2.4"/>
    </reaction>
</comment>
<feature type="binding site" evidence="16">
    <location>
        <begin position="177"/>
        <end position="178"/>
    </location>
    <ligand>
        <name>ATP</name>
        <dbReference type="ChEBI" id="CHEBI:30616"/>
    </ligand>
</feature>
<keyword evidence="9 17" id="KW-0808">Transferase</keyword>
<dbReference type="GO" id="GO:0004072">
    <property type="term" value="F:aspartate kinase activity"/>
    <property type="evidence" value="ECO:0007669"/>
    <property type="project" value="UniProtKB-EC"/>
</dbReference>
<evidence type="ECO:0000256" key="15">
    <source>
        <dbReference type="ARBA" id="ARBA00047872"/>
    </source>
</evidence>
<evidence type="ECO:0000256" key="18">
    <source>
        <dbReference type="RuleBase" id="RU004249"/>
    </source>
</evidence>
<reference evidence="21" key="1">
    <citation type="submission" date="2020-01" db="EMBL/GenBank/DDBJ databases">
        <title>Insect and environment-associated Actinomycetes.</title>
        <authorList>
            <person name="Currrie C."/>
            <person name="Chevrette M."/>
            <person name="Carlson C."/>
            <person name="Stubbendieck R."/>
            <person name="Wendt-Pienkowski E."/>
        </authorList>
    </citation>
    <scope>NUCLEOTIDE SEQUENCE</scope>
    <source>
        <strain evidence="21">SID505</strain>
    </source>
</reference>
<dbReference type="GO" id="GO:0005829">
    <property type="term" value="C:cytosol"/>
    <property type="evidence" value="ECO:0007669"/>
    <property type="project" value="TreeGrafter"/>
</dbReference>
<dbReference type="SUPFAM" id="SSF55021">
    <property type="entry name" value="ACT-like"/>
    <property type="match status" value="1"/>
</dbReference>
<keyword evidence="8 18" id="KW-0028">Amino-acid biosynthesis</keyword>
<dbReference type="PANTHER" id="PTHR21499:SF3">
    <property type="entry name" value="ASPARTOKINASE"/>
    <property type="match status" value="1"/>
</dbReference>
<organism evidence="21">
    <name type="scientific">Streptomyces anulatus</name>
    <name type="common">Streptomyces chrysomallus</name>
    <dbReference type="NCBI Taxonomy" id="1892"/>
    <lineage>
        <taxon>Bacteria</taxon>
        <taxon>Bacillati</taxon>
        <taxon>Actinomycetota</taxon>
        <taxon>Actinomycetes</taxon>
        <taxon>Kitasatosporales</taxon>
        <taxon>Streptomycetaceae</taxon>
        <taxon>Streptomyces</taxon>
    </lineage>
</organism>
<evidence type="ECO:0000256" key="12">
    <source>
        <dbReference type="ARBA" id="ARBA00022840"/>
    </source>
</evidence>
<keyword evidence="14" id="KW-0457">Lysine biosynthesis</keyword>
<dbReference type="PROSITE" id="PS00324">
    <property type="entry name" value="ASPARTOKINASE"/>
    <property type="match status" value="1"/>
</dbReference>
<dbReference type="Pfam" id="PF00696">
    <property type="entry name" value="AA_kinase"/>
    <property type="match status" value="1"/>
</dbReference>
<evidence type="ECO:0000256" key="16">
    <source>
        <dbReference type="PIRSR" id="PIRSR000726-1"/>
    </source>
</evidence>
<dbReference type="NCBIfam" id="TIGR00657">
    <property type="entry name" value="asp_kinases"/>
    <property type="match status" value="1"/>
</dbReference>
<comment type="pathway">
    <text evidence="4 18">Amino-acid biosynthesis; L-threonine biosynthesis; L-threonine from L-aspartate: step 1/5.</text>
</comment>
<evidence type="ECO:0000256" key="9">
    <source>
        <dbReference type="ARBA" id="ARBA00022679"/>
    </source>
</evidence>
<evidence type="ECO:0000256" key="8">
    <source>
        <dbReference type="ARBA" id="ARBA00022605"/>
    </source>
</evidence>
<dbReference type="UniPathway" id="UPA00034">
    <property type="reaction ID" value="UER00015"/>
</dbReference>
<dbReference type="Pfam" id="PF22468">
    <property type="entry name" value="ACT_9"/>
    <property type="match status" value="1"/>
</dbReference>
<feature type="domain" description="Aspartokinase ACT" evidence="20">
    <location>
        <begin position="347"/>
        <end position="405"/>
    </location>
</feature>
<dbReference type="PANTHER" id="PTHR21499">
    <property type="entry name" value="ASPARTATE KINASE"/>
    <property type="match status" value="1"/>
</dbReference>
<evidence type="ECO:0000256" key="5">
    <source>
        <dbReference type="ARBA" id="ARBA00010122"/>
    </source>
</evidence>
<evidence type="ECO:0000256" key="1">
    <source>
        <dbReference type="ARBA" id="ARBA00002843"/>
    </source>
</evidence>
<dbReference type="GO" id="GO:0009088">
    <property type="term" value="P:threonine biosynthetic process"/>
    <property type="evidence" value="ECO:0007669"/>
    <property type="project" value="UniProtKB-UniPathway"/>
</dbReference>
<gene>
    <name evidence="21" type="ORF">G3I43_28160</name>
</gene>
<comment type="function">
    <text evidence="1">Catalyzes the phosphorylation of the beta-carboxyl group of aspartic acid with ATP to yield 4-phospho-L-aspartate, which is involved in the branched biosynthetic pathway leading to the biosynthesis of amino acids lysine, threonine, isoleucine and methionine.</text>
</comment>
<dbReference type="InterPro" id="IPR001341">
    <property type="entry name" value="Asp_kinase"/>
</dbReference>
<dbReference type="InterPro" id="IPR001048">
    <property type="entry name" value="Asp/Glu/Uridylate_kinase"/>
</dbReference>
<dbReference type="PIRSF" id="PIRSF000726">
    <property type="entry name" value="Asp_kin"/>
    <property type="match status" value="1"/>
</dbReference>
<dbReference type="InterPro" id="IPR005260">
    <property type="entry name" value="Asp_kin_monofn"/>
</dbReference>
<evidence type="ECO:0000256" key="4">
    <source>
        <dbReference type="ARBA" id="ARBA00005139"/>
    </source>
</evidence>
<dbReference type="GO" id="GO:0019877">
    <property type="term" value="P:diaminopimelate biosynthetic process"/>
    <property type="evidence" value="ECO:0007669"/>
    <property type="project" value="UniProtKB-KW"/>
</dbReference>
<protein>
    <recommendedName>
        <fullName evidence="7 17">Aspartokinase</fullName>
        <ecNumber evidence="6 17">2.7.2.4</ecNumber>
    </recommendedName>
</protein>
<comment type="pathway">
    <text evidence="3 18">Amino-acid biosynthesis; L-methionine biosynthesis via de novo pathway; L-homoserine from L-aspartate: step 1/3.</text>
</comment>
<comment type="similarity">
    <text evidence="5 17">Belongs to the aspartokinase family.</text>
</comment>
<sequence>MRGHMPAAIQKFGGSSLATPEKIRQVAEVVARSHSAERGSVVVVSARGEETDVLLSAAAELGAAPPPRELDQLLATGENAAAALLAVALHDRGLPAVSLTGPQAGIRVSGTHGAGMISAIDTSRLRAELGRGRIVVVSGFQGGDGRGEVITLGRGGSDTTAVALAAVLGARACEIHTDVPGIYTADPRVVPEARVLPTVDAAVMAEMAFAGARVMHSRAVELAASNDLDVVVRGTFSAEPGTTILGRSADMLETQGPVTAVAHDMNIAMALTRSDHAHDGLAADILTELARSAVPIDLLSFGAPDGPGFRMGFALPGSRLPAAREALDRISARLGCATEVDEKVGKVSLVGVGLLNRPDCTARLLAVLARLGTTASWVSSTNLRVSAIIPLDRVPDAVNALHQEFGLGRDDLEAQTLVTA</sequence>
<dbReference type="AlphaFoldDB" id="A0A6G3SZ44"/>
<evidence type="ECO:0000256" key="3">
    <source>
        <dbReference type="ARBA" id="ARBA00004986"/>
    </source>
</evidence>
<feature type="binding site" evidence="16">
    <location>
        <position position="51"/>
    </location>
    <ligand>
        <name>substrate</name>
    </ligand>
</feature>
<dbReference type="SUPFAM" id="SSF53633">
    <property type="entry name" value="Carbamate kinase-like"/>
    <property type="match status" value="1"/>
</dbReference>
<feature type="binding site" evidence="16">
    <location>
        <begin position="11"/>
        <end position="14"/>
    </location>
    <ligand>
        <name>ATP</name>
        <dbReference type="ChEBI" id="CHEBI:30616"/>
    </ligand>
</feature>
<evidence type="ECO:0000259" key="19">
    <source>
        <dbReference type="Pfam" id="PF00696"/>
    </source>
</evidence>
<dbReference type="UniPathway" id="UPA00050">
    <property type="reaction ID" value="UER00461"/>
</dbReference>
<evidence type="ECO:0000259" key="20">
    <source>
        <dbReference type="Pfam" id="PF22468"/>
    </source>
</evidence>
<dbReference type="GO" id="GO:0009090">
    <property type="term" value="P:homoserine biosynthetic process"/>
    <property type="evidence" value="ECO:0007669"/>
    <property type="project" value="TreeGrafter"/>
</dbReference>
<accession>A0A6G3SZ44</accession>
<proteinExistence type="inferred from homology"/>
<dbReference type="EMBL" id="JAAGMK010000813">
    <property type="protein sequence ID" value="NEB88012.1"/>
    <property type="molecule type" value="Genomic_DNA"/>
</dbReference>
<feature type="binding site" evidence="16">
    <location>
        <position position="78"/>
    </location>
    <ligand>
        <name>substrate</name>
    </ligand>
</feature>
<evidence type="ECO:0000256" key="7">
    <source>
        <dbReference type="ARBA" id="ARBA00016273"/>
    </source>
</evidence>
<dbReference type="Gene3D" id="3.40.1160.10">
    <property type="entry name" value="Acetylglutamate kinase-like"/>
    <property type="match status" value="1"/>
</dbReference>
<keyword evidence="12 16" id="KW-0067">ATP-binding</keyword>
<dbReference type="EC" id="2.7.2.4" evidence="6 17"/>
<dbReference type="Gene3D" id="3.30.2130.10">
    <property type="entry name" value="VC0802-like"/>
    <property type="match status" value="1"/>
</dbReference>
<keyword evidence="11 17" id="KW-0418">Kinase</keyword>
<name>A0A6G3SZ44_STRAQ</name>
<dbReference type="InterPro" id="IPR036393">
    <property type="entry name" value="AceGlu_kinase-like_sf"/>
</dbReference>
<comment type="pathway">
    <text evidence="2 18">Amino-acid biosynthesis; L-lysine biosynthesis via DAP pathway; (S)-tetrahydrodipicolinate from L-aspartate: step 1/4.</text>
</comment>
<evidence type="ECO:0000313" key="21">
    <source>
        <dbReference type="EMBL" id="NEB88012.1"/>
    </source>
</evidence>
<evidence type="ECO:0000256" key="17">
    <source>
        <dbReference type="RuleBase" id="RU003448"/>
    </source>
</evidence>
<feature type="binding site" evidence="16">
    <location>
        <position position="183"/>
    </location>
    <ligand>
        <name>ATP</name>
        <dbReference type="ChEBI" id="CHEBI:30616"/>
    </ligand>
</feature>